<dbReference type="AlphaFoldDB" id="A0AAV4LI91"/>
<sequence>MATEVRCTVSNCTYWAAENRCAADAILVEIDQHTQNYKLEIGEMGVPEHHDHAVNSSMTCCHTFKPKK</sequence>
<keyword evidence="3" id="KW-1185">Reference proteome</keyword>
<gene>
    <name evidence="2" type="ORF">DNHGIG_31160</name>
</gene>
<comment type="caution">
    <text evidence="2">The sequence shown here is derived from an EMBL/GenBank/DDBJ whole genome shotgun (WGS) entry which is preliminary data.</text>
</comment>
<proteinExistence type="predicted"/>
<protein>
    <recommendedName>
        <fullName evidence="1">DUF1540 domain-containing protein</fullName>
    </recommendedName>
</protein>
<name>A0AAV4LI91_9BACL</name>
<dbReference type="RefSeq" id="WP_282200531.1">
    <property type="nucleotide sequence ID" value="NZ_BOQE01000001.1"/>
</dbReference>
<reference evidence="2" key="1">
    <citation type="journal article" date="2023" name="Int. J. Syst. Evol. Microbiol.">
        <title>Collibacillus ludicampi gen. nov., sp. nov., a new soil bacterium of the family Alicyclobacillaceae.</title>
        <authorList>
            <person name="Jojima T."/>
            <person name="Ioku Y."/>
            <person name="Fukuta Y."/>
            <person name="Shirasaka N."/>
            <person name="Matsumura Y."/>
            <person name="Mori M."/>
        </authorList>
    </citation>
    <scope>NUCLEOTIDE SEQUENCE</scope>
    <source>
        <strain evidence="2">TP075</strain>
    </source>
</reference>
<organism evidence="2 3">
    <name type="scientific">Collibacillus ludicampi</name>
    <dbReference type="NCBI Taxonomy" id="2771369"/>
    <lineage>
        <taxon>Bacteria</taxon>
        <taxon>Bacillati</taxon>
        <taxon>Bacillota</taxon>
        <taxon>Bacilli</taxon>
        <taxon>Bacillales</taxon>
        <taxon>Alicyclobacillaceae</taxon>
        <taxon>Collibacillus</taxon>
    </lineage>
</organism>
<accession>A0AAV4LI91</accession>
<dbReference type="InterPro" id="IPR011437">
    <property type="entry name" value="DUF1540"/>
</dbReference>
<evidence type="ECO:0000259" key="1">
    <source>
        <dbReference type="Pfam" id="PF07561"/>
    </source>
</evidence>
<dbReference type="Proteomes" id="UP001057291">
    <property type="component" value="Unassembled WGS sequence"/>
</dbReference>
<evidence type="ECO:0000313" key="2">
    <source>
        <dbReference type="EMBL" id="GIM47567.1"/>
    </source>
</evidence>
<dbReference type="EMBL" id="BOQE01000001">
    <property type="protein sequence ID" value="GIM47567.1"/>
    <property type="molecule type" value="Genomic_DNA"/>
</dbReference>
<dbReference type="Pfam" id="PF07561">
    <property type="entry name" value="DUF1540"/>
    <property type="match status" value="1"/>
</dbReference>
<evidence type="ECO:0000313" key="3">
    <source>
        <dbReference type="Proteomes" id="UP001057291"/>
    </source>
</evidence>
<feature type="domain" description="DUF1540" evidence="1">
    <location>
        <begin position="5"/>
        <end position="64"/>
    </location>
</feature>